<feature type="compositionally biased region" description="Polar residues" evidence="1">
    <location>
        <begin position="149"/>
        <end position="159"/>
    </location>
</feature>
<feature type="region of interest" description="Disordered" evidence="1">
    <location>
        <begin position="171"/>
        <end position="196"/>
    </location>
</feature>
<dbReference type="AlphaFoldDB" id="A0A182FU12"/>
<keyword evidence="3" id="KW-1185">Reference proteome</keyword>
<protein>
    <submittedName>
        <fullName evidence="2">Uncharacterized protein</fullName>
    </submittedName>
</protein>
<feature type="region of interest" description="Disordered" evidence="1">
    <location>
        <begin position="66"/>
        <end position="114"/>
    </location>
</feature>
<dbReference type="Proteomes" id="UP000069272">
    <property type="component" value="Chromosome 3R"/>
</dbReference>
<reference evidence="2" key="2">
    <citation type="submission" date="2022-08" db="UniProtKB">
        <authorList>
            <consortium name="EnsemblMetazoa"/>
        </authorList>
    </citation>
    <scope>IDENTIFICATION</scope>
    <source>
        <strain evidence="2">STECLA/ALBI9_A</strain>
    </source>
</reference>
<organism evidence="2 3">
    <name type="scientific">Anopheles albimanus</name>
    <name type="common">New world malaria mosquito</name>
    <dbReference type="NCBI Taxonomy" id="7167"/>
    <lineage>
        <taxon>Eukaryota</taxon>
        <taxon>Metazoa</taxon>
        <taxon>Ecdysozoa</taxon>
        <taxon>Arthropoda</taxon>
        <taxon>Hexapoda</taxon>
        <taxon>Insecta</taxon>
        <taxon>Pterygota</taxon>
        <taxon>Neoptera</taxon>
        <taxon>Endopterygota</taxon>
        <taxon>Diptera</taxon>
        <taxon>Nematocera</taxon>
        <taxon>Culicoidea</taxon>
        <taxon>Culicidae</taxon>
        <taxon>Anophelinae</taxon>
        <taxon>Anopheles</taxon>
    </lineage>
</organism>
<evidence type="ECO:0000313" key="2">
    <source>
        <dbReference type="EnsemblMetazoa" id="AALB010046-PA"/>
    </source>
</evidence>
<feature type="compositionally biased region" description="Low complexity" evidence="1">
    <location>
        <begin position="127"/>
        <end position="138"/>
    </location>
</feature>
<reference evidence="2 3" key="1">
    <citation type="journal article" date="2017" name="G3 (Bethesda)">
        <title>The Physical Genome Mapping of Anopheles albimanus Corrected Scaffold Misassemblies and Identified Interarm Rearrangements in Genus Anopheles.</title>
        <authorList>
            <person name="Artemov G.N."/>
            <person name="Peery A.N."/>
            <person name="Jiang X."/>
            <person name="Tu Z."/>
            <person name="Stegniy V.N."/>
            <person name="Sharakhova M.V."/>
            <person name="Sharakhov I.V."/>
        </authorList>
    </citation>
    <scope>NUCLEOTIDE SEQUENCE [LARGE SCALE GENOMIC DNA]</scope>
    <source>
        <strain evidence="2 3">ALBI9_A</strain>
    </source>
</reference>
<proteinExistence type="predicted"/>
<evidence type="ECO:0000256" key="1">
    <source>
        <dbReference type="SAM" id="MobiDB-lite"/>
    </source>
</evidence>
<dbReference type="VEuPathDB" id="VectorBase:AALB010046"/>
<evidence type="ECO:0000313" key="3">
    <source>
        <dbReference type="Proteomes" id="UP000069272"/>
    </source>
</evidence>
<name>A0A182FU12_ANOAL</name>
<sequence>MFFRAGETGTRVALNDSTVSEEAAWPYQRVSQQHHLHCHNTFCNNSPSSFSTTHSAASLFCFATSPTQEEEERERERHLASTAVRRQCRRDHRAQLRSQPPPQPSTSFPASGCALAPDPDRLAVSLASLSPTSPNSPSSSPPCSPPSSGEPTKQQSSRSLLWSAAWESFGRRTAAGGSGRRRAEPPGAATAATVTSPLLGRAAQRLKCPRARLNMQRQQYEHCHSQSIEMDVYDTEGKRR</sequence>
<dbReference type="EnsemblMetazoa" id="AALB010046-RA">
    <property type="protein sequence ID" value="AALB010046-PA"/>
    <property type="gene ID" value="AALB010046"/>
</dbReference>
<dbReference type="STRING" id="7167.A0A182FU12"/>
<feature type="region of interest" description="Disordered" evidence="1">
    <location>
        <begin position="127"/>
        <end position="159"/>
    </location>
</feature>
<accession>A0A182FU12</accession>